<reference evidence="1 2" key="1">
    <citation type="journal article" date="2022" name="Genome Biol. Evol.">
        <title>The Spruce Budworm Genome: Reconstructing the Evolutionary History of Antifreeze Proteins.</title>
        <authorList>
            <person name="Beliveau C."/>
            <person name="Gagne P."/>
            <person name="Picq S."/>
            <person name="Vernygora O."/>
            <person name="Keeling C.I."/>
            <person name="Pinkney K."/>
            <person name="Doucet D."/>
            <person name="Wen F."/>
            <person name="Johnston J.S."/>
            <person name="Maaroufi H."/>
            <person name="Boyle B."/>
            <person name="Laroche J."/>
            <person name="Dewar K."/>
            <person name="Juretic N."/>
            <person name="Blackburn G."/>
            <person name="Nisole A."/>
            <person name="Brunet B."/>
            <person name="Brandao M."/>
            <person name="Lumley L."/>
            <person name="Duan J."/>
            <person name="Quan G."/>
            <person name="Lucarotti C.J."/>
            <person name="Roe A.D."/>
            <person name="Sperling F.A.H."/>
            <person name="Levesque R.C."/>
            <person name="Cusson M."/>
        </authorList>
    </citation>
    <scope>NUCLEOTIDE SEQUENCE [LARGE SCALE GENOMIC DNA]</scope>
    <source>
        <strain evidence="1">Glfc:IPQL:Cfum</strain>
    </source>
</reference>
<gene>
    <name evidence="1" type="ORF">MSG28_012521</name>
</gene>
<comment type="caution">
    <text evidence="1">The sequence shown here is derived from an EMBL/GenBank/DDBJ whole genome shotgun (WGS) entry which is preliminary data.</text>
</comment>
<dbReference type="EMBL" id="CM046121">
    <property type="protein sequence ID" value="KAI8434517.1"/>
    <property type="molecule type" value="Genomic_DNA"/>
</dbReference>
<name>A0ACC0KDF5_CHOFU</name>
<organism evidence="1 2">
    <name type="scientific">Choristoneura fumiferana</name>
    <name type="common">Spruce budworm moth</name>
    <name type="synonym">Archips fumiferana</name>
    <dbReference type="NCBI Taxonomy" id="7141"/>
    <lineage>
        <taxon>Eukaryota</taxon>
        <taxon>Metazoa</taxon>
        <taxon>Ecdysozoa</taxon>
        <taxon>Arthropoda</taxon>
        <taxon>Hexapoda</taxon>
        <taxon>Insecta</taxon>
        <taxon>Pterygota</taxon>
        <taxon>Neoptera</taxon>
        <taxon>Endopterygota</taxon>
        <taxon>Lepidoptera</taxon>
        <taxon>Glossata</taxon>
        <taxon>Ditrysia</taxon>
        <taxon>Tortricoidea</taxon>
        <taxon>Tortricidae</taxon>
        <taxon>Tortricinae</taxon>
        <taxon>Choristoneura</taxon>
    </lineage>
</organism>
<proteinExistence type="predicted"/>
<accession>A0ACC0KDF5</accession>
<evidence type="ECO:0000313" key="1">
    <source>
        <dbReference type="EMBL" id="KAI8434517.1"/>
    </source>
</evidence>
<protein>
    <submittedName>
        <fullName evidence="1">Uncharacterized protein</fullName>
    </submittedName>
</protein>
<evidence type="ECO:0000313" key="2">
    <source>
        <dbReference type="Proteomes" id="UP001064048"/>
    </source>
</evidence>
<dbReference type="Proteomes" id="UP001064048">
    <property type="component" value="Chromosome 21"/>
</dbReference>
<keyword evidence="2" id="KW-1185">Reference proteome</keyword>
<sequence length="560" mass="62813">MDPTLPVENGHISSVALISSLKVSDNNMFSIEDKNVEDNNVSHGRSEQEDIAVPGDTEANTTTFTDPVSCVPESISSSGANSNISSPKSQTAITCCNEVKQTDEDSIASTSQTFCTESSTKSSELLDTEYLRAKYDPMASSSKDLDGETQYLKRKSVSLYGPDVGSKMYKIKGNLVTPPIIANNLPKIFDYLPVFGKPKSKDDLENFYSSKIREFVGFDMNDEQFDKLANMCSPEHLRTGNELVMSTPYPTLSMLSVIDKDYDLNESNLCIVKKHQLRLASDPCNNYYKRLKYRGIRLMPLTQMEIENEEELVQDLEPGKDVIYRIRIYRPFPHNIKEKQVSTRHSIFSRDVVAGGRTRLSALRDRLVCANDAGVRLDASVDPKHLPTACAKELFPSGFLFINNVFYVDARGRCADRSAPLRAWAAARGLGDFDKRDLHDTRLEDICVRLGHPEVYVHQGNCEHLFTFSEIRLLSADDPLSSSQYPCHTAVSQHQSVYCTTCAEFGAKWIVTGCVTVPFDPAFFCDTCLKMYLYKDNKKMGDFKAYSYRGNEINVLKPQG</sequence>